<proteinExistence type="predicted"/>
<organism evidence="2 3">
    <name type="scientific">Tetraparma gracilis</name>
    <dbReference type="NCBI Taxonomy" id="2962635"/>
    <lineage>
        <taxon>Eukaryota</taxon>
        <taxon>Sar</taxon>
        <taxon>Stramenopiles</taxon>
        <taxon>Ochrophyta</taxon>
        <taxon>Bolidophyceae</taxon>
        <taxon>Parmales</taxon>
        <taxon>Triparmaceae</taxon>
        <taxon>Tetraparma</taxon>
    </lineage>
</organism>
<comment type="caution">
    <text evidence="2">The sequence shown here is derived from an EMBL/GenBank/DDBJ whole genome shotgun (WGS) entry which is preliminary data.</text>
</comment>
<dbReference type="Proteomes" id="UP001165060">
    <property type="component" value="Unassembled WGS sequence"/>
</dbReference>
<evidence type="ECO:0000313" key="2">
    <source>
        <dbReference type="EMBL" id="GMI22236.1"/>
    </source>
</evidence>
<protein>
    <recommendedName>
        <fullName evidence="4">Tudor domain-containing protein</fullName>
    </recommendedName>
</protein>
<feature type="region of interest" description="Disordered" evidence="1">
    <location>
        <begin position="60"/>
        <end position="88"/>
    </location>
</feature>
<gene>
    <name evidence="2" type="ORF">TeGR_g7758</name>
</gene>
<reference evidence="2 3" key="1">
    <citation type="journal article" date="2023" name="Commun. Biol.">
        <title>Genome analysis of Parmales, the sister group of diatoms, reveals the evolutionary specialization of diatoms from phago-mixotrophs to photoautotrophs.</title>
        <authorList>
            <person name="Ban H."/>
            <person name="Sato S."/>
            <person name="Yoshikawa S."/>
            <person name="Yamada K."/>
            <person name="Nakamura Y."/>
            <person name="Ichinomiya M."/>
            <person name="Sato N."/>
            <person name="Blanc-Mathieu R."/>
            <person name="Endo H."/>
            <person name="Kuwata A."/>
            <person name="Ogata H."/>
        </authorList>
    </citation>
    <scope>NUCLEOTIDE SEQUENCE [LARGE SCALE GENOMIC DNA]</scope>
</reference>
<evidence type="ECO:0008006" key="4">
    <source>
        <dbReference type="Google" id="ProtNLM"/>
    </source>
</evidence>
<keyword evidence="3" id="KW-1185">Reference proteome</keyword>
<feature type="compositionally biased region" description="Basic residues" evidence="1">
    <location>
        <begin position="60"/>
        <end position="70"/>
    </location>
</feature>
<dbReference type="CDD" id="cd04508">
    <property type="entry name" value="Tudor_SF"/>
    <property type="match status" value="1"/>
</dbReference>
<dbReference type="EMBL" id="BRYB01002593">
    <property type="protein sequence ID" value="GMI22236.1"/>
    <property type="molecule type" value="Genomic_DNA"/>
</dbReference>
<feature type="non-terminal residue" evidence="2">
    <location>
        <position position="1"/>
    </location>
</feature>
<evidence type="ECO:0000256" key="1">
    <source>
        <dbReference type="SAM" id="MobiDB-lite"/>
    </source>
</evidence>
<evidence type="ECO:0000313" key="3">
    <source>
        <dbReference type="Proteomes" id="UP001165060"/>
    </source>
</evidence>
<accession>A0ABQ6M9U1</accession>
<name>A0ABQ6M9U1_9STRA</name>
<sequence>AFLPGAKNKFTPAELLALEHDMQSCRSQADFALVLARGDGRYRAGTSAKRLYSKAKKIRAKAKASHKAGKPPKEGGAPAAPPQRPSFYDKWERGDYVEVFWEDDNMYYNACIAAVYNCSPTFEEDCK</sequence>